<dbReference type="AlphaFoldDB" id="A0A9Q1FTZ7"/>
<dbReference type="InterPro" id="IPR040676">
    <property type="entry name" value="DUF5641"/>
</dbReference>
<comment type="caution">
    <text evidence="2">The sequence shown here is derived from an EMBL/GenBank/DDBJ whole genome shotgun (WGS) entry which is preliminary data.</text>
</comment>
<keyword evidence="3" id="KW-1185">Reference proteome</keyword>
<evidence type="ECO:0000259" key="1">
    <source>
        <dbReference type="Pfam" id="PF18701"/>
    </source>
</evidence>
<feature type="domain" description="DUF5641" evidence="1">
    <location>
        <begin position="190"/>
        <end position="295"/>
    </location>
</feature>
<gene>
    <name evidence="2" type="ORF">SKAU_G00150060</name>
</gene>
<protein>
    <recommendedName>
        <fullName evidence="1">DUF5641 domain-containing protein</fullName>
    </recommendedName>
</protein>
<dbReference type="EMBL" id="JAINUF010000004">
    <property type="protein sequence ID" value="KAJ8366175.1"/>
    <property type="molecule type" value="Genomic_DNA"/>
</dbReference>
<dbReference type="PANTHER" id="PTHR47331:SF5">
    <property type="entry name" value="RIBONUCLEASE H"/>
    <property type="match status" value="1"/>
</dbReference>
<proteinExistence type="predicted"/>
<dbReference type="Proteomes" id="UP001152622">
    <property type="component" value="Chromosome 4"/>
</dbReference>
<evidence type="ECO:0000313" key="2">
    <source>
        <dbReference type="EMBL" id="KAJ8366175.1"/>
    </source>
</evidence>
<evidence type="ECO:0000313" key="3">
    <source>
        <dbReference type="Proteomes" id="UP001152622"/>
    </source>
</evidence>
<organism evidence="2 3">
    <name type="scientific">Synaphobranchus kaupii</name>
    <name type="common">Kaup's arrowtooth eel</name>
    <dbReference type="NCBI Taxonomy" id="118154"/>
    <lineage>
        <taxon>Eukaryota</taxon>
        <taxon>Metazoa</taxon>
        <taxon>Chordata</taxon>
        <taxon>Craniata</taxon>
        <taxon>Vertebrata</taxon>
        <taxon>Euteleostomi</taxon>
        <taxon>Actinopterygii</taxon>
        <taxon>Neopterygii</taxon>
        <taxon>Teleostei</taxon>
        <taxon>Anguilliformes</taxon>
        <taxon>Synaphobranchidae</taxon>
        <taxon>Synaphobranchus</taxon>
    </lineage>
</organism>
<accession>A0A9Q1FTZ7</accession>
<dbReference type="Pfam" id="PF18701">
    <property type="entry name" value="DUF5641"/>
    <property type="match status" value="1"/>
</dbReference>
<sequence>MCHRVAVRELPPVTPADAIKVLESDFKDASTDKTVSQDDLLFLDKLKEGIKRNTHDHYEMPLPFKERPYLPDNKQLAMVRLGHLKRKLLKGDKSTKHSIVQEREDARRIIIKDLQKQVYPEEMKLLDDASLRTVFYEAMTIVNSRPLTVDNLSDPESPVPLTPNHLLTTKPIIALPPPGKFIREDMYARKRWRHVQYLAEQFWSRWRREYLSNIATRQCWHTPRRNLKVGDIVMEKTNDLPRNEWKLAKVVETVTDKDGLVRRVKIRIGDQKMGNVGQRSGKPSIVERPVQKLILLLESV</sequence>
<dbReference type="OrthoDB" id="8046937at2759"/>
<reference evidence="2" key="1">
    <citation type="journal article" date="2023" name="Science">
        <title>Genome structures resolve the early diversification of teleost fishes.</title>
        <authorList>
            <person name="Parey E."/>
            <person name="Louis A."/>
            <person name="Montfort J."/>
            <person name="Bouchez O."/>
            <person name="Roques C."/>
            <person name="Iampietro C."/>
            <person name="Lluch J."/>
            <person name="Castinel A."/>
            <person name="Donnadieu C."/>
            <person name="Desvignes T."/>
            <person name="Floi Bucao C."/>
            <person name="Jouanno E."/>
            <person name="Wen M."/>
            <person name="Mejri S."/>
            <person name="Dirks R."/>
            <person name="Jansen H."/>
            <person name="Henkel C."/>
            <person name="Chen W.J."/>
            <person name="Zahm M."/>
            <person name="Cabau C."/>
            <person name="Klopp C."/>
            <person name="Thompson A.W."/>
            <person name="Robinson-Rechavi M."/>
            <person name="Braasch I."/>
            <person name="Lecointre G."/>
            <person name="Bobe J."/>
            <person name="Postlethwait J.H."/>
            <person name="Berthelot C."/>
            <person name="Roest Crollius H."/>
            <person name="Guiguen Y."/>
        </authorList>
    </citation>
    <scope>NUCLEOTIDE SEQUENCE</scope>
    <source>
        <strain evidence="2">WJC10195</strain>
    </source>
</reference>
<dbReference type="PANTHER" id="PTHR47331">
    <property type="entry name" value="PHD-TYPE DOMAIN-CONTAINING PROTEIN"/>
    <property type="match status" value="1"/>
</dbReference>
<name>A0A9Q1FTZ7_SYNKA</name>